<dbReference type="CDD" id="cd00761">
    <property type="entry name" value="Glyco_tranf_GTA_type"/>
    <property type="match status" value="1"/>
</dbReference>
<protein>
    <recommendedName>
        <fullName evidence="3">Glycosyltransferase</fullName>
    </recommendedName>
</protein>
<organism evidence="1 2">
    <name type="scientific">Mucinivorans hirudinis</name>
    <dbReference type="NCBI Taxonomy" id="1433126"/>
    <lineage>
        <taxon>Bacteria</taxon>
        <taxon>Pseudomonadati</taxon>
        <taxon>Bacteroidota</taxon>
        <taxon>Bacteroidia</taxon>
        <taxon>Bacteroidales</taxon>
        <taxon>Rikenellaceae</taxon>
        <taxon>Mucinivorans</taxon>
    </lineage>
</organism>
<accession>A0A060REL9</accession>
<gene>
    <name evidence="1" type="ORF">BN938_2730</name>
</gene>
<dbReference type="AlphaFoldDB" id="A0A060REL9"/>
<dbReference type="KEGG" id="rbc:BN938_2730"/>
<keyword evidence="2" id="KW-1185">Reference proteome</keyword>
<reference evidence="1 2" key="1">
    <citation type="journal article" date="2015" name="Genome Announc.">
        <title>Complete Genome Sequence of the Novel Leech Symbiont Mucinivorans hirudinis M3T.</title>
        <authorList>
            <person name="Nelson M.C."/>
            <person name="Bomar L."/>
            <person name="Graf J."/>
        </authorList>
    </citation>
    <scope>NUCLEOTIDE SEQUENCE [LARGE SCALE GENOMIC DNA]</scope>
    <source>
        <strain evidence="2">M3</strain>
    </source>
</reference>
<name>A0A060REL9_9BACT</name>
<evidence type="ECO:0000313" key="2">
    <source>
        <dbReference type="Proteomes" id="UP000027616"/>
    </source>
</evidence>
<dbReference type="Proteomes" id="UP000027616">
    <property type="component" value="Chromosome I"/>
</dbReference>
<dbReference type="EMBL" id="HG934468">
    <property type="protein sequence ID" value="CDN32799.1"/>
    <property type="molecule type" value="Genomic_DNA"/>
</dbReference>
<proteinExistence type="predicted"/>
<evidence type="ECO:0008006" key="3">
    <source>
        <dbReference type="Google" id="ProtNLM"/>
    </source>
</evidence>
<evidence type="ECO:0000313" key="1">
    <source>
        <dbReference type="EMBL" id="CDN32799.1"/>
    </source>
</evidence>
<dbReference type="HOGENOM" id="CLU_2465664_0_0_10"/>
<sequence length="88" mass="10443">MFVDADDFLSENSINEDVINNLLDSDIDIAYFEATMITHRIAEDRRHIRNFGNKFSELNLDEATMYFHTPTIRFRRHQQRSLYGRESG</sequence>